<evidence type="ECO:0000313" key="2">
    <source>
        <dbReference type="EnsemblMetazoa" id="LLOJ003918-PA"/>
    </source>
</evidence>
<sequence>MIWAKVTLLLLLVCALEVLPLSLRRDPEVLHFDEVDYPEEPKSGRKSHEHAKVLLLEEDIPVDSQIYDEPPKKFKILRPHCPDGQLMDHRGRCRQIW</sequence>
<evidence type="ECO:0008006" key="4">
    <source>
        <dbReference type="Google" id="ProtNLM"/>
    </source>
</evidence>
<dbReference type="VEuPathDB" id="VectorBase:LLOJ003918"/>
<evidence type="ECO:0000256" key="1">
    <source>
        <dbReference type="SAM" id="SignalP"/>
    </source>
</evidence>
<feature type="chain" id="PRO_5012113713" description="Secreted protein" evidence="1">
    <location>
        <begin position="16"/>
        <end position="97"/>
    </location>
</feature>
<keyword evidence="1" id="KW-0732">Signal</keyword>
<accession>A0A1B0CHK6</accession>
<dbReference type="Proteomes" id="UP000092461">
    <property type="component" value="Unassembled WGS sequence"/>
</dbReference>
<dbReference type="EnsemblMetazoa" id="LLOJ003918-RA">
    <property type="protein sequence ID" value="LLOJ003918-PA"/>
    <property type="gene ID" value="LLOJ003918"/>
</dbReference>
<name>A0A1B0CHK6_LUTLO</name>
<dbReference type="AlphaFoldDB" id="A0A1B0CHK6"/>
<dbReference type="EMBL" id="AJWK01012444">
    <property type="status" value="NOT_ANNOTATED_CDS"/>
    <property type="molecule type" value="Genomic_DNA"/>
</dbReference>
<evidence type="ECO:0000313" key="3">
    <source>
        <dbReference type="Proteomes" id="UP000092461"/>
    </source>
</evidence>
<feature type="signal peptide" evidence="1">
    <location>
        <begin position="1"/>
        <end position="15"/>
    </location>
</feature>
<keyword evidence="3" id="KW-1185">Reference proteome</keyword>
<organism evidence="2 3">
    <name type="scientific">Lutzomyia longipalpis</name>
    <name type="common">Sand fly</name>
    <dbReference type="NCBI Taxonomy" id="7200"/>
    <lineage>
        <taxon>Eukaryota</taxon>
        <taxon>Metazoa</taxon>
        <taxon>Ecdysozoa</taxon>
        <taxon>Arthropoda</taxon>
        <taxon>Hexapoda</taxon>
        <taxon>Insecta</taxon>
        <taxon>Pterygota</taxon>
        <taxon>Neoptera</taxon>
        <taxon>Endopterygota</taxon>
        <taxon>Diptera</taxon>
        <taxon>Nematocera</taxon>
        <taxon>Psychodoidea</taxon>
        <taxon>Psychodidae</taxon>
        <taxon>Lutzomyia</taxon>
        <taxon>Lutzomyia</taxon>
    </lineage>
</organism>
<protein>
    <recommendedName>
        <fullName evidence="4">Secreted protein</fullName>
    </recommendedName>
</protein>
<proteinExistence type="predicted"/>
<reference evidence="2" key="1">
    <citation type="submission" date="2020-05" db="UniProtKB">
        <authorList>
            <consortium name="EnsemblMetazoa"/>
        </authorList>
    </citation>
    <scope>IDENTIFICATION</scope>
    <source>
        <strain evidence="2">Jacobina</strain>
    </source>
</reference>